<keyword evidence="6" id="KW-0804">Transcription</keyword>
<evidence type="ECO:0000256" key="4">
    <source>
        <dbReference type="ARBA" id="ARBA00022833"/>
    </source>
</evidence>
<dbReference type="EMBL" id="ML736339">
    <property type="protein sequence ID" value="KAE8372834.1"/>
    <property type="molecule type" value="Genomic_DNA"/>
</dbReference>
<evidence type="ECO:0000256" key="3">
    <source>
        <dbReference type="ARBA" id="ARBA00022771"/>
    </source>
</evidence>
<dbReference type="GO" id="GO:0005634">
    <property type="term" value="C:nucleus"/>
    <property type="evidence" value="ECO:0007669"/>
    <property type="project" value="UniProtKB-SubCell"/>
</dbReference>
<evidence type="ECO:0000313" key="10">
    <source>
        <dbReference type="EMBL" id="KAE8372834.1"/>
    </source>
</evidence>
<accession>A0A5N7ASK1</accession>
<feature type="domain" description="DEUBAD" evidence="9">
    <location>
        <begin position="67"/>
        <end position="187"/>
    </location>
</feature>
<dbReference type="InterPro" id="IPR044867">
    <property type="entry name" value="DEUBAD_dom"/>
</dbReference>
<keyword evidence="5" id="KW-0805">Transcription regulation</keyword>
<keyword evidence="11" id="KW-1185">Reference proteome</keyword>
<dbReference type="Pfam" id="PF13919">
    <property type="entry name" value="ASXH"/>
    <property type="match status" value="1"/>
</dbReference>
<keyword evidence="3" id="KW-0863">Zinc-finger</keyword>
<dbReference type="InterPro" id="IPR028020">
    <property type="entry name" value="ASX_DEUBAD_dom"/>
</dbReference>
<comment type="subcellular location">
    <subcellularLocation>
        <location evidence="1">Nucleus</location>
    </subcellularLocation>
</comment>
<dbReference type="Proteomes" id="UP000326198">
    <property type="component" value="Unassembled WGS sequence"/>
</dbReference>
<evidence type="ECO:0000256" key="2">
    <source>
        <dbReference type="ARBA" id="ARBA00022723"/>
    </source>
</evidence>
<evidence type="ECO:0000256" key="1">
    <source>
        <dbReference type="ARBA" id="ARBA00004123"/>
    </source>
</evidence>
<evidence type="ECO:0000256" key="6">
    <source>
        <dbReference type="ARBA" id="ARBA00023163"/>
    </source>
</evidence>
<keyword evidence="4" id="KW-0862">Zinc</keyword>
<gene>
    <name evidence="10" type="ORF">BDV26DRAFT_285626</name>
</gene>
<feature type="compositionally biased region" description="Polar residues" evidence="8">
    <location>
        <begin position="291"/>
        <end position="306"/>
    </location>
</feature>
<keyword evidence="7" id="KW-0539">Nucleus</keyword>
<evidence type="ECO:0000256" key="8">
    <source>
        <dbReference type="SAM" id="MobiDB-lite"/>
    </source>
</evidence>
<dbReference type="PROSITE" id="PS51916">
    <property type="entry name" value="DEUBAD"/>
    <property type="match status" value="1"/>
</dbReference>
<feature type="region of interest" description="Disordered" evidence="8">
    <location>
        <begin position="1"/>
        <end position="61"/>
    </location>
</feature>
<dbReference type="GO" id="GO:0008270">
    <property type="term" value="F:zinc ion binding"/>
    <property type="evidence" value="ECO:0007669"/>
    <property type="project" value="UniProtKB-KW"/>
</dbReference>
<dbReference type="OrthoDB" id="2289918at2759"/>
<sequence length="481" mass="53499">MTRKRKAVDNGKTRAQPTRRCSSIAKTADPNDVGKSPSAMPSNKQPKRNPKRAAKDPWAEDKLMTSTSSNLIYLDLVKLFANPEAWNCLEESEKREILNLLPEDLHPNPDPSPDDPDAKIPPLPDEFLRYSNNWRDGIRHFQLDLQNGRFDPTWLRDAEEAMQQRAAGKFDKFKEEEFEQFWGQKQKMDKTLVAGQSSQVKLSTLISNGVVLVGDVWKYSRAFKSKDNLLVEKEARILDIQNGKLTFEFPPGQRVFLPAPQSSPVNDSQPLAIGKAEKPEVVITAPAEIAQSKTAETSAGTHSDTNPMEGVGSSNKRKSEIKMEEPRKRSRGRRHKVQTLEDLEVDQVKSSTEVTRPTQLIVEVTNTPSIEAKVTPSAISQTITGENDGPSLEIVSEQPLATAEDAPQQLPIVEAPSEEPGVITVSGITGPGAIAMKILEADGRAGKAPNGNAWKEIRAYRNNQDMGSLWEVRQAWYLRNH</sequence>
<feature type="region of interest" description="Disordered" evidence="8">
    <location>
        <begin position="291"/>
        <end position="335"/>
    </location>
</feature>
<evidence type="ECO:0000259" key="9">
    <source>
        <dbReference type="PROSITE" id="PS51916"/>
    </source>
</evidence>
<name>A0A5N7ASK1_9EURO</name>
<proteinExistence type="predicted"/>
<organism evidence="10 11">
    <name type="scientific">Aspergillus bertholletiae</name>
    <dbReference type="NCBI Taxonomy" id="1226010"/>
    <lineage>
        <taxon>Eukaryota</taxon>
        <taxon>Fungi</taxon>
        <taxon>Dikarya</taxon>
        <taxon>Ascomycota</taxon>
        <taxon>Pezizomycotina</taxon>
        <taxon>Eurotiomycetes</taxon>
        <taxon>Eurotiomycetidae</taxon>
        <taxon>Eurotiales</taxon>
        <taxon>Aspergillaceae</taxon>
        <taxon>Aspergillus</taxon>
        <taxon>Aspergillus subgen. Circumdati</taxon>
    </lineage>
</organism>
<dbReference type="AlphaFoldDB" id="A0A5N7ASK1"/>
<evidence type="ECO:0000256" key="5">
    <source>
        <dbReference type="ARBA" id="ARBA00023015"/>
    </source>
</evidence>
<protein>
    <submittedName>
        <fullName evidence="10">Asx homology domain-containing protein</fullName>
    </submittedName>
</protein>
<evidence type="ECO:0000256" key="7">
    <source>
        <dbReference type="ARBA" id="ARBA00023242"/>
    </source>
</evidence>
<reference evidence="10 11" key="1">
    <citation type="submission" date="2019-04" db="EMBL/GenBank/DDBJ databases">
        <title>Friends and foes A comparative genomics studyof 23 Aspergillus species from section Flavi.</title>
        <authorList>
            <consortium name="DOE Joint Genome Institute"/>
            <person name="Kjaerbolling I."/>
            <person name="Vesth T."/>
            <person name="Frisvad J.C."/>
            <person name="Nybo J.L."/>
            <person name="Theobald S."/>
            <person name="Kildgaard S."/>
            <person name="Isbrandt T."/>
            <person name="Kuo A."/>
            <person name="Sato A."/>
            <person name="Lyhne E.K."/>
            <person name="Kogle M.E."/>
            <person name="Wiebenga A."/>
            <person name="Kun R.S."/>
            <person name="Lubbers R.J."/>
            <person name="Makela M.R."/>
            <person name="Barry K."/>
            <person name="Chovatia M."/>
            <person name="Clum A."/>
            <person name="Daum C."/>
            <person name="Haridas S."/>
            <person name="He G."/>
            <person name="LaButti K."/>
            <person name="Lipzen A."/>
            <person name="Mondo S."/>
            <person name="Riley R."/>
            <person name="Salamov A."/>
            <person name="Simmons B.A."/>
            <person name="Magnuson J.K."/>
            <person name="Henrissat B."/>
            <person name="Mortensen U.H."/>
            <person name="Larsen T.O."/>
            <person name="Devries R.P."/>
            <person name="Grigoriev I.V."/>
            <person name="Machida M."/>
            <person name="Baker S.E."/>
            <person name="Andersen M.R."/>
        </authorList>
    </citation>
    <scope>NUCLEOTIDE SEQUENCE [LARGE SCALE GENOMIC DNA]</scope>
    <source>
        <strain evidence="10 11">IBT 29228</strain>
    </source>
</reference>
<feature type="compositionally biased region" description="Basic and acidic residues" evidence="8">
    <location>
        <begin position="317"/>
        <end position="327"/>
    </location>
</feature>
<keyword evidence="2" id="KW-0479">Metal-binding</keyword>
<feature type="compositionally biased region" description="Polar residues" evidence="8">
    <location>
        <begin position="13"/>
        <end position="25"/>
    </location>
</feature>
<evidence type="ECO:0000313" key="11">
    <source>
        <dbReference type="Proteomes" id="UP000326198"/>
    </source>
</evidence>